<comment type="caution">
    <text evidence="1">The sequence shown here is derived from an EMBL/GenBank/DDBJ whole genome shotgun (WGS) entry which is preliminary data.</text>
</comment>
<accession>A0A7Y9I3T9</accession>
<gene>
    <name evidence="1" type="ORF">BKA15_001043</name>
</gene>
<dbReference type="Proteomes" id="UP000569914">
    <property type="component" value="Unassembled WGS sequence"/>
</dbReference>
<sequence length="53" mass="5599">MLTPENLIRALVPDLPSIADAIATHGNAVFSFSAGRPIRAEKLPLLQQGYAGP</sequence>
<dbReference type="EMBL" id="JACCBU010000001">
    <property type="protein sequence ID" value="NYE69714.1"/>
    <property type="molecule type" value="Genomic_DNA"/>
</dbReference>
<dbReference type="RefSeq" id="WP_179748663.1">
    <property type="nucleotide sequence ID" value="NZ_JACCBU010000001.1"/>
</dbReference>
<evidence type="ECO:0000313" key="1">
    <source>
        <dbReference type="EMBL" id="NYE69714.1"/>
    </source>
</evidence>
<protein>
    <submittedName>
        <fullName evidence="1">Uncharacterized protein</fullName>
    </submittedName>
</protein>
<name>A0A7Y9I3T9_9ACTN</name>
<dbReference type="AlphaFoldDB" id="A0A7Y9I3T9"/>
<evidence type="ECO:0000313" key="2">
    <source>
        <dbReference type="Proteomes" id="UP000569914"/>
    </source>
</evidence>
<keyword evidence="2" id="KW-1185">Reference proteome</keyword>
<proteinExistence type="predicted"/>
<organism evidence="1 2">
    <name type="scientific">Microlunatus parietis</name>
    <dbReference type="NCBI Taxonomy" id="682979"/>
    <lineage>
        <taxon>Bacteria</taxon>
        <taxon>Bacillati</taxon>
        <taxon>Actinomycetota</taxon>
        <taxon>Actinomycetes</taxon>
        <taxon>Propionibacteriales</taxon>
        <taxon>Propionibacteriaceae</taxon>
        <taxon>Microlunatus</taxon>
    </lineage>
</organism>
<reference evidence="1 2" key="1">
    <citation type="submission" date="2020-07" db="EMBL/GenBank/DDBJ databases">
        <title>Sequencing the genomes of 1000 actinobacteria strains.</title>
        <authorList>
            <person name="Klenk H.-P."/>
        </authorList>
    </citation>
    <scope>NUCLEOTIDE SEQUENCE [LARGE SCALE GENOMIC DNA]</scope>
    <source>
        <strain evidence="1 2">DSM 22083</strain>
    </source>
</reference>